<evidence type="ECO:0000313" key="10">
    <source>
        <dbReference type="Proteomes" id="UP001239083"/>
    </source>
</evidence>
<dbReference type="CDD" id="cd17321">
    <property type="entry name" value="MFS_MMR_MDR_like"/>
    <property type="match status" value="1"/>
</dbReference>
<dbReference type="RefSeq" id="WP_307040381.1">
    <property type="nucleotide sequence ID" value="NZ_JAUSYY010000001.1"/>
</dbReference>
<feature type="transmembrane region" description="Helical" evidence="7">
    <location>
        <begin position="413"/>
        <end position="430"/>
    </location>
</feature>
<feature type="transmembrane region" description="Helical" evidence="7">
    <location>
        <begin position="309"/>
        <end position="329"/>
    </location>
</feature>
<dbReference type="SUPFAM" id="SSF103473">
    <property type="entry name" value="MFS general substrate transporter"/>
    <property type="match status" value="1"/>
</dbReference>
<keyword evidence="6 7" id="KW-0472">Membrane</keyword>
<sequence>MTHPQPPQLASRSSASSRGDRLALVVLCLAQAMLVLDVTVVNVALPVMSRELGLPEGLAGWAVAAYAVTFGGLLLLGGRLADVFGTKRMLPAGLAVFTVASLAAGLASSAEWFLAARAVQGVGAALLSPAALAVLLHRFDGAARHRALAVWGAVGGGGAAVGVLLGGLLAGGPGWRWIFFINVPVGVLVAIAIVVFGVAVPVARRRERVDVAGALLATAGVGSLIAALSASTSDEGALAAGLAALGAALLAAFVAAERRVSQPLVRLELVRSRPVATGSLLMLVATGLLVGGLFMLSFELQVGSGWSPIETGLAFLPISVAIVAGAHVAGRAVGRVGARIVGSLALLVAAIGLGTTAAATSIVGAEFLAIAGMTVAALGLGAAFVCASTTALSGVDGTEAGAASGVLNSFHELGSAVGVAALGAIAATSIGVGFQLAAVVAVVAAVVTALAVASGVPRAGAHFVH</sequence>
<gene>
    <name evidence="9" type="ORF">QFZ26_001276</name>
</gene>
<feature type="transmembrane region" description="Helical" evidence="7">
    <location>
        <begin position="114"/>
        <end position="136"/>
    </location>
</feature>
<dbReference type="PRINTS" id="PR01036">
    <property type="entry name" value="TCRTETB"/>
</dbReference>
<feature type="transmembrane region" description="Helical" evidence="7">
    <location>
        <begin position="21"/>
        <end position="45"/>
    </location>
</feature>
<feature type="transmembrane region" description="Helical" evidence="7">
    <location>
        <begin position="89"/>
        <end position="108"/>
    </location>
</feature>
<dbReference type="Proteomes" id="UP001239083">
    <property type="component" value="Unassembled WGS sequence"/>
</dbReference>
<dbReference type="PROSITE" id="PS50850">
    <property type="entry name" value="MFS"/>
    <property type="match status" value="1"/>
</dbReference>
<organism evidence="9 10">
    <name type="scientific">Agromyces ramosus</name>
    <dbReference type="NCBI Taxonomy" id="33879"/>
    <lineage>
        <taxon>Bacteria</taxon>
        <taxon>Bacillati</taxon>
        <taxon>Actinomycetota</taxon>
        <taxon>Actinomycetes</taxon>
        <taxon>Micrococcales</taxon>
        <taxon>Microbacteriaceae</taxon>
        <taxon>Agromyces</taxon>
    </lineage>
</organism>
<comment type="subcellular location">
    <subcellularLocation>
        <location evidence="1">Cell membrane</location>
        <topology evidence="1">Multi-pass membrane protein</topology>
    </subcellularLocation>
</comment>
<dbReference type="InterPro" id="IPR020846">
    <property type="entry name" value="MFS_dom"/>
</dbReference>
<feature type="transmembrane region" description="Helical" evidence="7">
    <location>
        <begin position="148"/>
        <end position="171"/>
    </location>
</feature>
<accession>A0ABU0R6K0</accession>
<evidence type="ECO:0000256" key="1">
    <source>
        <dbReference type="ARBA" id="ARBA00004651"/>
    </source>
</evidence>
<dbReference type="InterPro" id="IPR036259">
    <property type="entry name" value="MFS_trans_sf"/>
</dbReference>
<dbReference type="InterPro" id="IPR011701">
    <property type="entry name" value="MFS"/>
</dbReference>
<keyword evidence="2" id="KW-0813">Transport</keyword>
<name>A0ABU0R6K0_9MICO</name>
<keyword evidence="3" id="KW-1003">Cell membrane</keyword>
<feature type="transmembrane region" description="Helical" evidence="7">
    <location>
        <begin position="341"/>
        <end position="363"/>
    </location>
</feature>
<reference evidence="9 10" key="1">
    <citation type="submission" date="2023-07" db="EMBL/GenBank/DDBJ databases">
        <title>Comparative genomics of wheat-associated soil bacteria to identify genetic determinants of phenazine resistance.</title>
        <authorList>
            <person name="Mouncey N."/>
        </authorList>
    </citation>
    <scope>NUCLEOTIDE SEQUENCE [LARGE SCALE GENOMIC DNA]</scope>
    <source>
        <strain evidence="9 10">V3I3</strain>
    </source>
</reference>
<feature type="domain" description="Major facilitator superfamily (MFS) profile" evidence="8">
    <location>
        <begin position="23"/>
        <end position="456"/>
    </location>
</feature>
<feature type="transmembrane region" description="Helical" evidence="7">
    <location>
        <begin position="57"/>
        <end position="77"/>
    </location>
</feature>
<evidence type="ECO:0000256" key="6">
    <source>
        <dbReference type="ARBA" id="ARBA00023136"/>
    </source>
</evidence>
<dbReference type="Pfam" id="PF07690">
    <property type="entry name" value="MFS_1"/>
    <property type="match status" value="1"/>
</dbReference>
<proteinExistence type="predicted"/>
<dbReference type="PANTHER" id="PTHR42718:SF46">
    <property type="entry name" value="BLR6921 PROTEIN"/>
    <property type="match status" value="1"/>
</dbReference>
<keyword evidence="10" id="KW-1185">Reference proteome</keyword>
<evidence type="ECO:0000256" key="5">
    <source>
        <dbReference type="ARBA" id="ARBA00022989"/>
    </source>
</evidence>
<comment type="caution">
    <text evidence="9">The sequence shown here is derived from an EMBL/GenBank/DDBJ whole genome shotgun (WGS) entry which is preliminary data.</text>
</comment>
<evidence type="ECO:0000256" key="2">
    <source>
        <dbReference type="ARBA" id="ARBA00022448"/>
    </source>
</evidence>
<evidence type="ECO:0000259" key="8">
    <source>
        <dbReference type="PROSITE" id="PS50850"/>
    </source>
</evidence>
<keyword evidence="4 7" id="KW-0812">Transmembrane</keyword>
<evidence type="ECO:0000256" key="7">
    <source>
        <dbReference type="SAM" id="Phobius"/>
    </source>
</evidence>
<feature type="transmembrane region" description="Helical" evidence="7">
    <location>
        <begin position="369"/>
        <end position="392"/>
    </location>
</feature>
<evidence type="ECO:0000256" key="3">
    <source>
        <dbReference type="ARBA" id="ARBA00022475"/>
    </source>
</evidence>
<dbReference type="Gene3D" id="1.20.1720.10">
    <property type="entry name" value="Multidrug resistance protein D"/>
    <property type="match status" value="1"/>
</dbReference>
<evidence type="ECO:0000313" key="9">
    <source>
        <dbReference type="EMBL" id="MDQ0893721.1"/>
    </source>
</evidence>
<feature type="transmembrane region" description="Helical" evidence="7">
    <location>
        <begin position="177"/>
        <end position="199"/>
    </location>
</feature>
<dbReference type="Gene3D" id="1.20.1250.20">
    <property type="entry name" value="MFS general substrate transporter like domains"/>
    <property type="match status" value="1"/>
</dbReference>
<feature type="transmembrane region" description="Helical" evidence="7">
    <location>
        <begin position="211"/>
        <end position="230"/>
    </location>
</feature>
<feature type="transmembrane region" description="Helical" evidence="7">
    <location>
        <begin position="275"/>
        <end position="297"/>
    </location>
</feature>
<keyword evidence="5 7" id="KW-1133">Transmembrane helix</keyword>
<protein>
    <submittedName>
        <fullName evidence="9">EmrB/QacA subfamily drug resistance transporter</fullName>
    </submittedName>
</protein>
<feature type="transmembrane region" description="Helical" evidence="7">
    <location>
        <begin position="436"/>
        <end position="456"/>
    </location>
</feature>
<feature type="transmembrane region" description="Helical" evidence="7">
    <location>
        <begin position="236"/>
        <end position="255"/>
    </location>
</feature>
<dbReference type="PANTHER" id="PTHR42718">
    <property type="entry name" value="MAJOR FACILITATOR SUPERFAMILY MULTIDRUG TRANSPORTER MFSC"/>
    <property type="match status" value="1"/>
</dbReference>
<evidence type="ECO:0000256" key="4">
    <source>
        <dbReference type="ARBA" id="ARBA00022692"/>
    </source>
</evidence>
<dbReference type="EMBL" id="JAUSYY010000001">
    <property type="protein sequence ID" value="MDQ0893721.1"/>
    <property type="molecule type" value="Genomic_DNA"/>
</dbReference>